<gene>
    <name evidence="3" type="ORF">G4L39_13375</name>
</gene>
<protein>
    <submittedName>
        <fullName evidence="3">PCRF domain-containing protein</fullName>
    </submittedName>
</protein>
<keyword evidence="1" id="KW-0175">Coiled coil</keyword>
<dbReference type="AlphaFoldDB" id="A0A6M1RS71"/>
<organism evidence="3 4">
    <name type="scientific">Limisphaera ngatamarikiensis</name>
    <dbReference type="NCBI Taxonomy" id="1324935"/>
    <lineage>
        <taxon>Bacteria</taxon>
        <taxon>Pseudomonadati</taxon>
        <taxon>Verrucomicrobiota</taxon>
        <taxon>Verrucomicrobiia</taxon>
        <taxon>Limisphaerales</taxon>
        <taxon>Limisphaeraceae</taxon>
        <taxon>Limisphaera</taxon>
    </lineage>
</organism>
<evidence type="ECO:0000313" key="4">
    <source>
        <dbReference type="Proteomes" id="UP000477311"/>
    </source>
</evidence>
<feature type="compositionally biased region" description="Low complexity" evidence="2">
    <location>
        <begin position="45"/>
        <end position="56"/>
    </location>
</feature>
<dbReference type="SUPFAM" id="SSF55060">
    <property type="entry name" value="GHMP Kinase, C-terminal domain"/>
    <property type="match status" value="1"/>
</dbReference>
<feature type="coiled-coil region" evidence="1">
    <location>
        <begin position="87"/>
        <end position="142"/>
    </location>
</feature>
<sequence>MWHEPEEQQARAIPADQDEPDRTVEHPAEGQSATTPEAQGVSGPEAAAEASAVSSERLPGKPPGVPSAAGSPVAGEGRTQRTRPAAMEEALRRLQEVVLELREIIEDLEEAAELLDMAVEQKEEMNRELDRLNRLLNQLQRPREGQRGGGGGR</sequence>
<keyword evidence="4" id="KW-1185">Reference proteome</keyword>
<proteinExistence type="predicted"/>
<evidence type="ECO:0000256" key="1">
    <source>
        <dbReference type="SAM" id="Coils"/>
    </source>
</evidence>
<evidence type="ECO:0000256" key="2">
    <source>
        <dbReference type="SAM" id="MobiDB-lite"/>
    </source>
</evidence>
<comment type="caution">
    <text evidence="3">The sequence shown here is derived from an EMBL/GenBank/DDBJ whole genome shotgun (WGS) entry which is preliminary data.</text>
</comment>
<dbReference type="RefSeq" id="WP_165108919.1">
    <property type="nucleotide sequence ID" value="NZ_JAAKYA010000087.1"/>
</dbReference>
<dbReference type="Proteomes" id="UP000477311">
    <property type="component" value="Unassembled WGS sequence"/>
</dbReference>
<feature type="region of interest" description="Disordered" evidence="2">
    <location>
        <begin position="1"/>
        <end position="86"/>
    </location>
</feature>
<dbReference type="EMBL" id="JAAKYA010000087">
    <property type="protein sequence ID" value="NGO40379.1"/>
    <property type="molecule type" value="Genomic_DNA"/>
</dbReference>
<name>A0A6M1RS71_9BACT</name>
<evidence type="ECO:0000313" key="3">
    <source>
        <dbReference type="EMBL" id="NGO40379.1"/>
    </source>
</evidence>
<reference evidence="3 4" key="1">
    <citation type="submission" date="2020-02" db="EMBL/GenBank/DDBJ databases">
        <title>Draft genome sequence of Limisphaera ngatamarikiensis NGM72.4T, a thermophilic Verrucomicrobia grouped in subdivision 3.</title>
        <authorList>
            <person name="Carere C.R."/>
            <person name="Steen J."/>
            <person name="Hugenholtz P."/>
            <person name="Stott M.B."/>
        </authorList>
    </citation>
    <scope>NUCLEOTIDE SEQUENCE [LARGE SCALE GENOMIC DNA]</scope>
    <source>
        <strain evidence="3 4">NGM72.4</strain>
    </source>
</reference>
<accession>A0A6M1RS71</accession>
<dbReference type="InterPro" id="IPR036554">
    <property type="entry name" value="GHMP_kinase_C_sf"/>
</dbReference>